<dbReference type="InterPro" id="IPR036277">
    <property type="entry name" value="SMC_hinge_sf"/>
</dbReference>
<reference evidence="9" key="1">
    <citation type="submission" date="2021-08" db="EMBL/GenBank/DDBJ databases">
        <authorList>
            <person name="Misof B."/>
            <person name="Oliver O."/>
            <person name="Podsiadlowski L."/>
            <person name="Donath A."/>
            <person name="Peters R."/>
            <person name="Mayer C."/>
            <person name="Rust J."/>
            <person name="Gunkel S."/>
            <person name="Lesny P."/>
            <person name="Martin S."/>
            <person name="Oeyen J.P."/>
            <person name="Petersen M."/>
            <person name="Panagiotis P."/>
            <person name="Wilbrandt J."/>
            <person name="Tanja T."/>
        </authorList>
    </citation>
    <scope>NUCLEOTIDE SEQUENCE</scope>
    <source>
        <strain evidence="9">GBR_01_08_01A</strain>
        <tissue evidence="9">Thorax + abdomen</tissue>
    </source>
</reference>
<protein>
    <recommendedName>
        <fullName evidence="8">SMC hinge domain-containing protein</fullName>
    </recommendedName>
</protein>
<evidence type="ECO:0000256" key="1">
    <source>
        <dbReference type="ARBA" id="ARBA00004123"/>
    </source>
</evidence>
<dbReference type="GO" id="GO:0008278">
    <property type="term" value="C:cohesin complex"/>
    <property type="evidence" value="ECO:0007669"/>
    <property type="project" value="TreeGrafter"/>
</dbReference>
<comment type="subcellular location">
    <subcellularLocation>
        <location evidence="1">Nucleus</location>
    </subcellularLocation>
</comment>
<dbReference type="AlphaFoldDB" id="A0AAD9RGQ1"/>
<dbReference type="InterPro" id="IPR024704">
    <property type="entry name" value="SMC"/>
</dbReference>
<dbReference type="Pfam" id="PF02463">
    <property type="entry name" value="SMC_N"/>
    <property type="match status" value="1"/>
</dbReference>
<evidence type="ECO:0000256" key="6">
    <source>
        <dbReference type="ARBA" id="ARBA00023306"/>
    </source>
</evidence>
<evidence type="ECO:0000313" key="10">
    <source>
        <dbReference type="Proteomes" id="UP001258017"/>
    </source>
</evidence>
<evidence type="ECO:0000256" key="3">
    <source>
        <dbReference type="ARBA" id="ARBA00022776"/>
    </source>
</evidence>
<dbReference type="InterPro" id="IPR010935">
    <property type="entry name" value="SMC_hinge"/>
</dbReference>
<dbReference type="PIRSF" id="PIRSF005719">
    <property type="entry name" value="SMC"/>
    <property type="match status" value="1"/>
</dbReference>
<dbReference type="SMART" id="SM00968">
    <property type="entry name" value="SMC_hinge"/>
    <property type="match status" value="1"/>
</dbReference>
<dbReference type="Pfam" id="PF06470">
    <property type="entry name" value="SMC_hinge"/>
    <property type="match status" value="1"/>
</dbReference>
<keyword evidence="3" id="KW-0498">Mitosis</keyword>
<evidence type="ECO:0000259" key="8">
    <source>
        <dbReference type="SMART" id="SM00968"/>
    </source>
</evidence>
<dbReference type="GO" id="GO:0005634">
    <property type="term" value="C:nucleus"/>
    <property type="evidence" value="ECO:0007669"/>
    <property type="project" value="UniProtKB-SubCell"/>
</dbReference>
<accession>A0AAD9RGQ1</accession>
<comment type="caution">
    <text evidence="9">The sequence shown here is derived from an EMBL/GenBank/DDBJ whole genome shotgun (WGS) entry which is preliminary data.</text>
</comment>
<dbReference type="InterPro" id="IPR003395">
    <property type="entry name" value="RecF/RecN/SMC_N"/>
</dbReference>
<dbReference type="GO" id="GO:0005524">
    <property type="term" value="F:ATP binding"/>
    <property type="evidence" value="ECO:0007669"/>
    <property type="project" value="InterPro"/>
</dbReference>
<feature type="coiled-coil region" evidence="7">
    <location>
        <begin position="359"/>
        <end position="471"/>
    </location>
</feature>
<dbReference type="GO" id="GO:0003677">
    <property type="term" value="F:DNA binding"/>
    <property type="evidence" value="ECO:0007669"/>
    <property type="project" value="TreeGrafter"/>
</dbReference>
<dbReference type="EMBL" id="JAIFRP010000087">
    <property type="protein sequence ID" value="KAK2579447.1"/>
    <property type="molecule type" value="Genomic_DNA"/>
</dbReference>
<sequence length="1134" mass="131677">MIGPFMPFIAIVGPNGAGKSNIMDAISFVIGEKNKALRVRRLNDLIFHKSDGTLIAPSAHVTAFFEIEGKSKKFTRCIHNSCSEFKIDNQIVSSELYIHELASLGLNTKTKSFLVFQGTIESMCMASPTEISLMFDELSKSAELKLEYKKYKREMQQINVELHYMVQKKKYILAEKKRLILQREEAGEYTLLQKEYLDTKTELQLFKLLHIKKVLKKLKILWTDIKSKIDEYNDDEKKVEIVLQRNKNRYAELTDHVTTIENNLTAMEQKLARENEQLLNAKEKACYLQKKILHLRTSLTKVRHANETHKRTIRDLQDELAKMEQLKIGLTQSISSQLESQGSNIELDNAQVKEYCLLKGRVQRECAEYTKHLNCLKREQENDQYKLDNEKRKKQEMDDKKNRELQFRINQMENKIKSLEQYIMTTEITLTEQQKFKHILESGITQNRIIIEETQEELDRITKELNAFKVDKFAISRENKKLEINNILKSLFPEVYGRLSTLCEPVHERYNIALTKVLWKYKDAIIVKTEKVAKQCISYLKEQQISVETFLPLDSLKVKPLSKNLQHILRDMKDSKNVQLLYNIIKFLPQDISNAVLFATNNIILCETPEDAQRIAYESHLVDRYTCISLDGSFYQKSGIISGGFLELSTKAAVWQNKNIQKLKLQKVALMRKLKDASQYTTKESELNTVNYEILSLTSRLKYSRTDIENIKKQLIDFKMNSESVDQQLTLISCNIESIEKAMHRRYKKIETVENEIFKVEDTIFTDFCRNIDVNNIREYERGKLRIRKEQKKRATELENQYDCIKNTLDLEIRRNTEDKVMQYETAIQSTEEQLKLTLLEESAIASNIEKQSIEFDNLKSVHSNMDIEVVEAKNEVAQCRHQIGIIAKLILEAKREYTMIVMKIKQKITELNSIIKNFKMEGLTIPMLDQNTSYSSTCISSSLSSNASEQGDGGILAKIDFSYLPQELQTSGDEEFEDIKNKLSENVKILENKLKFISAPNLKAKENMAIINVKLNTLNKALKEIRDNALIAKEKFTRIIFTKYEAAPFIVLDEIDAALDKINVENIVSFIQFNANLMHFIIISLKKELFVNADGLLGVSSRQEEDFLESKIFTLSLKSYKTKKEDMRDQLNK</sequence>
<reference evidence="9" key="2">
    <citation type="journal article" date="2023" name="Commun. Biol.">
        <title>Intrasexual cuticular hydrocarbon dimorphism in a wasp sheds light on hydrocarbon biosynthesis genes in Hymenoptera.</title>
        <authorList>
            <person name="Moris V.C."/>
            <person name="Podsiadlowski L."/>
            <person name="Martin S."/>
            <person name="Oeyen J.P."/>
            <person name="Donath A."/>
            <person name="Petersen M."/>
            <person name="Wilbrandt J."/>
            <person name="Misof B."/>
            <person name="Liedtke D."/>
            <person name="Thamm M."/>
            <person name="Scheiner R."/>
            <person name="Schmitt T."/>
            <person name="Niehuis O."/>
        </authorList>
    </citation>
    <scope>NUCLEOTIDE SEQUENCE</scope>
    <source>
        <strain evidence="9">GBR_01_08_01A</strain>
    </source>
</reference>
<dbReference type="Proteomes" id="UP001258017">
    <property type="component" value="Unassembled WGS sequence"/>
</dbReference>
<dbReference type="PANTHER" id="PTHR18937:SF12">
    <property type="entry name" value="STRUCTURAL MAINTENANCE OF CHROMOSOMES PROTEIN"/>
    <property type="match status" value="1"/>
</dbReference>
<proteinExistence type="predicted"/>
<evidence type="ECO:0000256" key="5">
    <source>
        <dbReference type="ARBA" id="ARBA00023242"/>
    </source>
</evidence>
<dbReference type="Gene3D" id="3.30.70.1620">
    <property type="match status" value="1"/>
</dbReference>
<feature type="coiled-coil region" evidence="7">
    <location>
        <begin position="974"/>
        <end position="1036"/>
    </location>
</feature>
<dbReference type="SUPFAM" id="SSF75553">
    <property type="entry name" value="Smc hinge domain"/>
    <property type="match status" value="1"/>
</dbReference>
<organism evidence="9 10">
    <name type="scientific">Odynerus spinipes</name>
    <dbReference type="NCBI Taxonomy" id="1348599"/>
    <lineage>
        <taxon>Eukaryota</taxon>
        <taxon>Metazoa</taxon>
        <taxon>Ecdysozoa</taxon>
        <taxon>Arthropoda</taxon>
        <taxon>Hexapoda</taxon>
        <taxon>Insecta</taxon>
        <taxon>Pterygota</taxon>
        <taxon>Neoptera</taxon>
        <taxon>Endopterygota</taxon>
        <taxon>Hymenoptera</taxon>
        <taxon>Apocrita</taxon>
        <taxon>Aculeata</taxon>
        <taxon>Vespoidea</taxon>
        <taxon>Vespidae</taxon>
        <taxon>Eumeninae</taxon>
        <taxon>Odynerus</taxon>
    </lineage>
</organism>
<dbReference type="Gene3D" id="1.20.1060.20">
    <property type="match status" value="1"/>
</dbReference>
<keyword evidence="10" id="KW-1185">Reference proteome</keyword>
<dbReference type="Gene3D" id="3.40.50.300">
    <property type="entry name" value="P-loop containing nucleotide triphosphate hydrolases"/>
    <property type="match status" value="2"/>
</dbReference>
<evidence type="ECO:0000256" key="7">
    <source>
        <dbReference type="SAM" id="Coils"/>
    </source>
</evidence>
<dbReference type="GO" id="GO:0007062">
    <property type="term" value="P:sister chromatid cohesion"/>
    <property type="evidence" value="ECO:0007669"/>
    <property type="project" value="TreeGrafter"/>
</dbReference>
<keyword evidence="6" id="KW-0131">Cell cycle</keyword>
<evidence type="ECO:0000256" key="2">
    <source>
        <dbReference type="ARBA" id="ARBA00022618"/>
    </source>
</evidence>
<feature type="coiled-coil region" evidence="7">
    <location>
        <begin position="243"/>
        <end position="333"/>
    </location>
</feature>
<dbReference type="InterPro" id="IPR027417">
    <property type="entry name" value="P-loop_NTPase"/>
</dbReference>
<evidence type="ECO:0000256" key="4">
    <source>
        <dbReference type="ARBA" id="ARBA00023054"/>
    </source>
</evidence>
<dbReference type="GO" id="GO:0051301">
    <property type="term" value="P:cell division"/>
    <property type="evidence" value="ECO:0007669"/>
    <property type="project" value="UniProtKB-KW"/>
</dbReference>
<feature type="coiled-coil region" evidence="7">
    <location>
        <begin position="788"/>
        <end position="834"/>
    </location>
</feature>
<keyword evidence="2" id="KW-0132">Cell division</keyword>
<dbReference type="PANTHER" id="PTHR18937">
    <property type="entry name" value="STRUCTURAL MAINTENANCE OF CHROMOSOMES SMC FAMILY MEMBER"/>
    <property type="match status" value="1"/>
</dbReference>
<name>A0AAD9RGQ1_9HYME</name>
<dbReference type="SUPFAM" id="SSF52540">
    <property type="entry name" value="P-loop containing nucleoside triphosphate hydrolases"/>
    <property type="match status" value="1"/>
</dbReference>
<feature type="domain" description="SMC hinge" evidence="8">
    <location>
        <begin position="493"/>
        <end position="616"/>
    </location>
</feature>
<evidence type="ECO:0000313" key="9">
    <source>
        <dbReference type="EMBL" id="KAK2579447.1"/>
    </source>
</evidence>
<dbReference type="GO" id="GO:0016887">
    <property type="term" value="F:ATP hydrolysis activity"/>
    <property type="evidence" value="ECO:0007669"/>
    <property type="project" value="InterPro"/>
</dbReference>
<gene>
    <name evidence="9" type="ORF">KPH14_002655</name>
</gene>
<keyword evidence="5" id="KW-0539">Nucleus</keyword>
<keyword evidence="4 7" id="KW-0175">Coiled coil</keyword>